<evidence type="ECO:0008006" key="6">
    <source>
        <dbReference type="Google" id="ProtNLM"/>
    </source>
</evidence>
<evidence type="ECO:0000256" key="3">
    <source>
        <dbReference type="SAM" id="Phobius"/>
    </source>
</evidence>
<dbReference type="GO" id="GO:0005615">
    <property type="term" value="C:extracellular space"/>
    <property type="evidence" value="ECO:0007669"/>
    <property type="project" value="TreeGrafter"/>
</dbReference>
<comment type="caution">
    <text evidence="4">The sequence shown here is derived from an EMBL/GenBank/DDBJ whole genome shotgun (WGS) entry which is preliminary data.</text>
</comment>
<dbReference type="PROSITE" id="PS51155">
    <property type="entry name" value="CHIT_BIND_RR_2"/>
    <property type="match status" value="4"/>
</dbReference>
<feature type="transmembrane region" description="Helical" evidence="3">
    <location>
        <begin position="111"/>
        <end position="128"/>
    </location>
</feature>
<evidence type="ECO:0000256" key="2">
    <source>
        <dbReference type="PROSITE-ProRule" id="PRU00497"/>
    </source>
</evidence>
<dbReference type="InterPro" id="IPR000618">
    <property type="entry name" value="Insect_cuticle"/>
</dbReference>
<evidence type="ECO:0000313" key="4">
    <source>
        <dbReference type="EMBL" id="TRY78151.1"/>
    </source>
</evidence>
<reference evidence="4 5" key="1">
    <citation type="journal article" date="2018" name="Nat. Ecol. Evol.">
        <title>Genomic signatures of mitonuclear coevolution across populations of Tigriopus californicus.</title>
        <authorList>
            <person name="Barreto F.S."/>
            <person name="Watson E.T."/>
            <person name="Lima T.G."/>
            <person name="Willett C.S."/>
            <person name="Edmands S."/>
            <person name="Li W."/>
            <person name="Burton R.S."/>
        </authorList>
    </citation>
    <scope>NUCLEOTIDE SEQUENCE [LARGE SCALE GENOMIC DNA]</scope>
    <source>
        <strain evidence="4 5">San Diego</strain>
    </source>
</reference>
<protein>
    <recommendedName>
        <fullName evidence="6">Pro-resilin</fullName>
    </recommendedName>
</protein>
<dbReference type="GO" id="GO:0042302">
    <property type="term" value="F:structural constituent of cuticle"/>
    <property type="evidence" value="ECO:0007669"/>
    <property type="project" value="UniProtKB-UniRule"/>
</dbReference>
<dbReference type="InterPro" id="IPR051217">
    <property type="entry name" value="Insect_Cuticle_Struc_Prot"/>
</dbReference>
<keyword evidence="5" id="KW-1185">Reference proteome</keyword>
<dbReference type="EMBL" id="VCGU01000003">
    <property type="protein sequence ID" value="TRY78151.1"/>
    <property type="molecule type" value="Genomic_DNA"/>
</dbReference>
<evidence type="ECO:0000313" key="5">
    <source>
        <dbReference type="Proteomes" id="UP000318571"/>
    </source>
</evidence>
<dbReference type="AlphaFoldDB" id="A0A553PKE1"/>
<dbReference type="PANTHER" id="PTHR12236">
    <property type="entry name" value="STRUCTURAL CONTITUENT OF CUTICLE"/>
    <property type="match status" value="1"/>
</dbReference>
<keyword evidence="3" id="KW-0472">Membrane</keyword>
<organism evidence="4 5">
    <name type="scientific">Tigriopus californicus</name>
    <name type="common">Marine copepod</name>
    <dbReference type="NCBI Taxonomy" id="6832"/>
    <lineage>
        <taxon>Eukaryota</taxon>
        <taxon>Metazoa</taxon>
        <taxon>Ecdysozoa</taxon>
        <taxon>Arthropoda</taxon>
        <taxon>Crustacea</taxon>
        <taxon>Multicrustacea</taxon>
        <taxon>Hexanauplia</taxon>
        <taxon>Copepoda</taxon>
        <taxon>Harpacticoida</taxon>
        <taxon>Harpacticidae</taxon>
        <taxon>Tigriopus</taxon>
    </lineage>
</organism>
<keyword evidence="3" id="KW-0812">Transmembrane</keyword>
<feature type="non-terminal residue" evidence="4">
    <location>
        <position position="406"/>
    </location>
</feature>
<dbReference type="Pfam" id="PF00379">
    <property type="entry name" value="Chitin_bind_4"/>
    <property type="match status" value="4"/>
</dbReference>
<evidence type="ECO:0000256" key="1">
    <source>
        <dbReference type="ARBA" id="ARBA00022460"/>
    </source>
</evidence>
<keyword evidence="3" id="KW-1133">Transmembrane helix</keyword>
<dbReference type="Proteomes" id="UP000318571">
    <property type="component" value="Chromosome 11"/>
</dbReference>
<feature type="transmembrane region" description="Helical" evidence="3">
    <location>
        <begin position="300"/>
        <end position="320"/>
    </location>
</feature>
<proteinExistence type="predicted"/>
<keyword evidence="1 2" id="KW-0193">Cuticle</keyword>
<dbReference type="PANTHER" id="PTHR12236:SF79">
    <property type="entry name" value="CUTICULAR PROTEIN 50CB-RELATED"/>
    <property type="match status" value="1"/>
</dbReference>
<gene>
    <name evidence="4" type="ORF">TCAL_15338</name>
</gene>
<name>A0A553PKE1_TIGCA</name>
<sequence length="406" mass="42222">MMRMKKCRKNGGIRIPFYYLLAVTVVLIFLIGTVSASYGGGHGGGGGGGGGGGYYSFGYKVHDGYNNFGHSESRNGGSTKGQYHVKLPDGKLQTVNYHVNGYSGYVAKSNWSFILGAFVTTALLFGIANGSYGGGHGGHGGHGGGGGHYSFGYKVHDGYNNFGHSESRNGGSTKGQYHVKLPDGKLQTVNYHVNGYSGYVAKSNWSFILGVFATIALLLGLGSASYGGGHGGHGGHGGGGGHYSFGYKVHDGYNNFGHSESRNGGSTKGQYHVKLPDGKLQTVNYHVNGYSGYVAKSNRAYIFGVIATLAFFFGIVRASYGAGHGGHGGHGGGDGGGGGGGGGGGYYSFGYKVNDGYNNFGHSESRNGGSTKGQYHVKLPDGKLQTVNYHVDGYSGYVAKVNNGYR</sequence>
<dbReference type="GO" id="GO:0031012">
    <property type="term" value="C:extracellular matrix"/>
    <property type="evidence" value="ECO:0007669"/>
    <property type="project" value="TreeGrafter"/>
</dbReference>
<accession>A0A553PKE1</accession>
<feature type="transmembrane region" description="Helical" evidence="3">
    <location>
        <begin position="205"/>
        <end position="226"/>
    </location>
</feature>